<reference evidence="3" key="1">
    <citation type="journal article" date="2019" name="Int. J. Syst. Evol. Microbiol.">
        <title>The Global Catalogue of Microorganisms (GCM) 10K type strain sequencing project: providing services to taxonomists for standard genome sequencing and annotation.</title>
        <authorList>
            <consortium name="The Broad Institute Genomics Platform"/>
            <consortium name="The Broad Institute Genome Sequencing Center for Infectious Disease"/>
            <person name="Wu L."/>
            <person name="Ma J."/>
        </authorList>
    </citation>
    <scope>NUCLEOTIDE SEQUENCE [LARGE SCALE GENOMIC DNA]</scope>
    <source>
        <strain evidence="3">JCM 16546</strain>
    </source>
</reference>
<proteinExistence type="predicted"/>
<keyword evidence="1" id="KW-1133">Transmembrane helix</keyword>
<keyword evidence="1" id="KW-0812">Transmembrane</keyword>
<evidence type="ECO:0000313" key="3">
    <source>
        <dbReference type="Proteomes" id="UP001410795"/>
    </source>
</evidence>
<accession>A0ABP7B255</accession>
<keyword evidence="3" id="KW-1185">Reference proteome</keyword>
<evidence type="ECO:0000256" key="1">
    <source>
        <dbReference type="SAM" id="Phobius"/>
    </source>
</evidence>
<sequence length="165" mass="17535">MCGHARLLLVEDAHGRLSLRYRLPGPDEIARRSDRIRIDVMARVGRSRHRIRIVAAIVAALAFTGAGVAGAGVATAFHPTIVDMQGVMRTEFVDELVACNEEAGVETVILTGVTAAEVLAGWPDASPSTHSAIELRMDSRNQGELGRAVSACQAEIAERAGEPAL</sequence>
<feature type="transmembrane region" description="Helical" evidence="1">
    <location>
        <begin position="53"/>
        <end position="77"/>
    </location>
</feature>
<dbReference type="EMBL" id="BAAAYV010000002">
    <property type="protein sequence ID" value="GAA3645862.1"/>
    <property type="molecule type" value="Genomic_DNA"/>
</dbReference>
<dbReference type="Proteomes" id="UP001410795">
    <property type="component" value="Unassembled WGS sequence"/>
</dbReference>
<protein>
    <submittedName>
        <fullName evidence="2">Uncharacterized protein</fullName>
    </submittedName>
</protein>
<name>A0ABP7B255_9MICO</name>
<organism evidence="2 3">
    <name type="scientific">Microbacterium marinilacus</name>
    <dbReference type="NCBI Taxonomy" id="415209"/>
    <lineage>
        <taxon>Bacteria</taxon>
        <taxon>Bacillati</taxon>
        <taxon>Actinomycetota</taxon>
        <taxon>Actinomycetes</taxon>
        <taxon>Micrococcales</taxon>
        <taxon>Microbacteriaceae</taxon>
        <taxon>Microbacterium</taxon>
    </lineage>
</organism>
<evidence type="ECO:0000313" key="2">
    <source>
        <dbReference type="EMBL" id="GAA3645862.1"/>
    </source>
</evidence>
<gene>
    <name evidence="2" type="ORF">GCM10022202_01380</name>
</gene>
<keyword evidence="1" id="KW-0472">Membrane</keyword>
<comment type="caution">
    <text evidence="2">The sequence shown here is derived from an EMBL/GenBank/DDBJ whole genome shotgun (WGS) entry which is preliminary data.</text>
</comment>